<evidence type="ECO:0000259" key="2">
    <source>
        <dbReference type="Pfam" id="PF16461"/>
    </source>
</evidence>
<proteinExistence type="predicted"/>
<dbReference type="AlphaFoldDB" id="A0A1W6U562"/>
<organism evidence="3">
    <name type="scientific">Vibrio alginolyticus</name>
    <dbReference type="NCBI Taxonomy" id="663"/>
    <lineage>
        <taxon>Bacteria</taxon>
        <taxon>Pseudomonadati</taxon>
        <taxon>Pseudomonadota</taxon>
        <taxon>Gammaproteobacteria</taxon>
        <taxon>Vibrionales</taxon>
        <taxon>Vibrionaceae</taxon>
        <taxon>Vibrio</taxon>
    </lineage>
</organism>
<feature type="compositionally biased region" description="Acidic residues" evidence="1">
    <location>
        <begin position="51"/>
        <end position="65"/>
    </location>
</feature>
<reference evidence="3" key="1">
    <citation type="submission" date="2016-10" db="EMBL/GenBank/DDBJ databases">
        <title>The High Quality Genome of Vibrio alginolyticus K01M1.</title>
        <authorList>
            <person name="Wendling C."/>
            <person name="Chibani C.M."/>
            <person name="Hertel R."/>
            <person name="Sproer C."/>
            <person name="Bunk B."/>
            <person name="Overmann J."/>
            <person name="Roth O."/>
            <person name="Liesegang H."/>
        </authorList>
    </citation>
    <scope>NUCLEOTIDE SEQUENCE</scope>
    <source>
        <strain evidence="3">K05K4</strain>
    </source>
</reference>
<sequence length="165" mass="18077">MSDPTQAIKGAGTTFWRLKDNQELQTPADYLNDDKWDKLGGVKELQPGEITVEDEEDNYLDDPESDWAKTTPGQKSAGETNLTIVWKPGEPGQQQLIDDVDKGVVTEYRAKYPNGTVDAYSGYINSLGKAVTIKEKITRSVKFKNIGKPKLAEMLIAEQAAGAGA</sequence>
<dbReference type="Pfam" id="PF16461">
    <property type="entry name" value="Phage_TTP_12"/>
    <property type="match status" value="1"/>
</dbReference>
<name>A0A1W6U562_VIBAL</name>
<gene>
    <name evidence="3" type="ORF">K05K4_13180</name>
</gene>
<feature type="domain" description="Lambda phage tail tube protein N-terminal" evidence="2">
    <location>
        <begin position="28"/>
        <end position="152"/>
    </location>
</feature>
<dbReference type="RefSeq" id="WP_086046680.1">
    <property type="nucleotide sequence ID" value="NZ_CP017889.1"/>
</dbReference>
<dbReference type="EMBL" id="CP017902">
    <property type="protein sequence ID" value="ARP18156.1"/>
    <property type="molecule type" value="Genomic_DNA"/>
</dbReference>
<dbReference type="InterPro" id="IPR032494">
    <property type="entry name" value="Phage_TTP_N"/>
</dbReference>
<protein>
    <recommendedName>
        <fullName evidence="2">Lambda phage tail tube protein N-terminal domain-containing protein</fullName>
    </recommendedName>
</protein>
<evidence type="ECO:0000256" key="1">
    <source>
        <dbReference type="SAM" id="MobiDB-lite"/>
    </source>
</evidence>
<accession>A0A1W6U562</accession>
<dbReference type="Gene3D" id="4.10.410.40">
    <property type="match status" value="1"/>
</dbReference>
<evidence type="ECO:0000313" key="3">
    <source>
        <dbReference type="EMBL" id="ARP18156.1"/>
    </source>
</evidence>
<feature type="region of interest" description="Disordered" evidence="1">
    <location>
        <begin position="48"/>
        <end position="79"/>
    </location>
</feature>